<dbReference type="OrthoDB" id="69532at2157"/>
<feature type="transmembrane region" description="Helical" evidence="6">
    <location>
        <begin position="5"/>
        <end position="24"/>
    </location>
</feature>
<evidence type="ECO:0000256" key="2">
    <source>
        <dbReference type="ARBA" id="ARBA00022475"/>
    </source>
</evidence>
<organism evidence="8 9">
    <name type="scientific">Methanobacterium congolense</name>
    <dbReference type="NCBI Taxonomy" id="118062"/>
    <lineage>
        <taxon>Archaea</taxon>
        <taxon>Methanobacteriati</taxon>
        <taxon>Methanobacteriota</taxon>
        <taxon>Methanomada group</taxon>
        <taxon>Methanobacteria</taxon>
        <taxon>Methanobacteriales</taxon>
        <taxon>Methanobacteriaceae</taxon>
        <taxon>Methanobacterium</taxon>
    </lineage>
</organism>
<evidence type="ECO:0000256" key="4">
    <source>
        <dbReference type="ARBA" id="ARBA00022989"/>
    </source>
</evidence>
<dbReference type="PANTHER" id="PTHR42709:SF6">
    <property type="entry name" value="UNDECAPRENYL PHOSPHATE TRANSPORTER A"/>
    <property type="match status" value="1"/>
</dbReference>
<dbReference type="AlphaFoldDB" id="A0A1D3L0Z0"/>
<keyword evidence="5 6" id="KW-0472">Membrane</keyword>
<dbReference type="Pfam" id="PF09335">
    <property type="entry name" value="VTT_dom"/>
    <property type="match status" value="1"/>
</dbReference>
<name>A0A1D3L0Z0_9EURY</name>
<dbReference type="Proteomes" id="UP000094707">
    <property type="component" value="Chromosome I"/>
</dbReference>
<proteinExistence type="predicted"/>
<feature type="transmembrane region" description="Helical" evidence="6">
    <location>
        <begin position="151"/>
        <end position="174"/>
    </location>
</feature>
<feature type="transmembrane region" description="Helical" evidence="6">
    <location>
        <begin position="186"/>
        <end position="205"/>
    </location>
</feature>
<protein>
    <submittedName>
        <fullName evidence="8">Putative membrane protein YngC</fullName>
    </submittedName>
</protein>
<evidence type="ECO:0000256" key="3">
    <source>
        <dbReference type="ARBA" id="ARBA00022692"/>
    </source>
</evidence>
<accession>A0A1D3L0Z0</accession>
<keyword evidence="9" id="KW-1185">Reference proteome</keyword>
<reference evidence="8 9" key="1">
    <citation type="submission" date="2016-08" db="EMBL/GenBank/DDBJ databases">
        <authorList>
            <person name="Seilhamer J.J."/>
        </authorList>
    </citation>
    <scope>NUCLEOTIDE SEQUENCE [LARGE SCALE GENOMIC DNA]</scope>
    <source>
        <strain evidence="8">Buetzberg</strain>
    </source>
</reference>
<feature type="transmembrane region" description="Helical" evidence="6">
    <location>
        <begin position="121"/>
        <end position="144"/>
    </location>
</feature>
<dbReference type="PATRIC" id="fig|129848.4.peg.661"/>
<feature type="transmembrane region" description="Helical" evidence="6">
    <location>
        <begin position="61"/>
        <end position="87"/>
    </location>
</feature>
<dbReference type="GO" id="GO:0005886">
    <property type="term" value="C:plasma membrane"/>
    <property type="evidence" value="ECO:0007669"/>
    <property type="project" value="UniProtKB-SubCell"/>
</dbReference>
<dbReference type="InterPro" id="IPR032816">
    <property type="entry name" value="VTT_dom"/>
</dbReference>
<evidence type="ECO:0000256" key="6">
    <source>
        <dbReference type="SAM" id="Phobius"/>
    </source>
</evidence>
<keyword evidence="4 6" id="KW-1133">Transmembrane helix</keyword>
<evidence type="ECO:0000313" key="8">
    <source>
        <dbReference type="EMBL" id="SCG85226.1"/>
    </source>
</evidence>
<dbReference type="PANTHER" id="PTHR42709">
    <property type="entry name" value="ALKALINE PHOSPHATASE LIKE PROTEIN"/>
    <property type="match status" value="1"/>
</dbReference>
<evidence type="ECO:0000259" key="7">
    <source>
        <dbReference type="Pfam" id="PF09335"/>
    </source>
</evidence>
<evidence type="ECO:0000256" key="1">
    <source>
        <dbReference type="ARBA" id="ARBA00004651"/>
    </source>
</evidence>
<feature type="domain" description="VTT" evidence="7">
    <location>
        <begin position="60"/>
        <end position="171"/>
    </location>
</feature>
<sequence>MFEGIILYLESILAVYGPFGVFIASIVEEVIAPIPSTLVIMGTSFVVLKGSAISLDGFINLFFNIVLPASLGVTLGSLFVYGIGYFAGKPFIERWGKYLGVSWEDIEKAEEKFENSHSDEILLFMVRAIPVIPSVAISAFCGIIRFDLVKYVIITFLGTMVRAFILGFIGWQFGSMYQSVADEISYLEEITVAVISIAVILYFIYKKKLKKSKTLNKASS</sequence>
<dbReference type="EMBL" id="LT607756">
    <property type="protein sequence ID" value="SCG85226.1"/>
    <property type="molecule type" value="Genomic_DNA"/>
</dbReference>
<keyword evidence="2" id="KW-1003">Cell membrane</keyword>
<keyword evidence="3 6" id="KW-0812">Transmembrane</keyword>
<dbReference type="InterPro" id="IPR051311">
    <property type="entry name" value="DedA_domain"/>
</dbReference>
<dbReference type="KEGG" id="mcub:MCBB_0653"/>
<comment type="subcellular location">
    <subcellularLocation>
        <location evidence="1">Cell membrane</location>
        <topology evidence="1">Multi-pass membrane protein</topology>
    </subcellularLocation>
</comment>
<gene>
    <name evidence="8" type="primary">yngC1</name>
    <name evidence="8" type="ORF">MCBB_0653</name>
</gene>
<evidence type="ECO:0000313" key="9">
    <source>
        <dbReference type="Proteomes" id="UP000094707"/>
    </source>
</evidence>
<feature type="transmembrane region" description="Helical" evidence="6">
    <location>
        <begin position="30"/>
        <end position="49"/>
    </location>
</feature>
<evidence type="ECO:0000256" key="5">
    <source>
        <dbReference type="ARBA" id="ARBA00023136"/>
    </source>
</evidence>